<feature type="region of interest" description="Disordered" evidence="4">
    <location>
        <begin position="90"/>
        <end position="128"/>
    </location>
</feature>
<dbReference type="SMART" id="SM00248">
    <property type="entry name" value="ANK"/>
    <property type="match status" value="6"/>
</dbReference>
<dbReference type="PROSITE" id="PS50297">
    <property type="entry name" value="ANK_REP_REGION"/>
    <property type="match status" value="2"/>
</dbReference>
<feature type="region of interest" description="Disordered" evidence="4">
    <location>
        <begin position="1"/>
        <end position="32"/>
    </location>
</feature>
<dbReference type="PANTHER" id="PTHR24171">
    <property type="entry name" value="ANKYRIN REPEAT DOMAIN-CONTAINING PROTEIN 39-RELATED"/>
    <property type="match status" value="1"/>
</dbReference>
<evidence type="ECO:0000256" key="2">
    <source>
        <dbReference type="ARBA" id="ARBA00023043"/>
    </source>
</evidence>
<proteinExistence type="predicted"/>
<dbReference type="Proteomes" id="UP001301769">
    <property type="component" value="Unassembled WGS sequence"/>
</dbReference>
<keyword evidence="1" id="KW-0677">Repeat</keyword>
<evidence type="ECO:0000256" key="4">
    <source>
        <dbReference type="SAM" id="MobiDB-lite"/>
    </source>
</evidence>
<feature type="repeat" description="ANK" evidence="3">
    <location>
        <begin position="620"/>
        <end position="652"/>
    </location>
</feature>
<accession>A0AAN7B2B0</accession>
<evidence type="ECO:0000256" key="3">
    <source>
        <dbReference type="PROSITE-ProRule" id="PRU00023"/>
    </source>
</evidence>
<feature type="repeat" description="ANK" evidence="3">
    <location>
        <begin position="423"/>
        <end position="455"/>
    </location>
</feature>
<evidence type="ECO:0000313" key="6">
    <source>
        <dbReference type="Proteomes" id="UP001301769"/>
    </source>
</evidence>
<dbReference type="Pfam" id="PF13857">
    <property type="entry name" value="Ank_5"/>
    <property type="match status" value="1"/>
</dbReference>
<dbReference type="AlphaFoldDB" id="A0AAN7B2B0"/>
<protein>
    <submittedName>
        <fullName evidence="5">Ankyrin repeat-containing domain protein</fullName>
    </submittedName>
</protein>
<reference evidence="5" key="2">
    <citation type="submission" date="2023-05" db="EMBL/GenBank/DDBJ databases">
        <authorList>
            <consortium name="Lawrence Berkeley National Laboratory"/>
            <person name="Steindorff A."/>
            <person name="Hensen N."/>
            <person name="Bonometti L."/>
            <person name="Westerberg I."/>
            <person name="Brannstrom I.O."/>
            <person name="Guillou S."/>
            <person name="Cros-Aarteil S."/>
            <person name="Calhoun S."/>
            <person name="Haridas S."/>
            <person name="Kuo A."/>
            <person name="Mondo S."/>
            <person name="Pangilinan J."/>
            <person name="Riley R."/>
            <person name="Labutti K."/>
            <person name="Andreopoulos B."/>
            <person name="Lipzen A."/>
            <person name="Chen C."/>
            <person name="Yanf M."/>
            <person name="Daum C."/>
            <person name="Ng V."/>
            <person name="Clum A."/>
            <person name="Ohm R."/>
            <person name="Martin F."/>
            <person name="Silar P."/>
            <person name="Natvig D."/>
            <person name="Lalanne C."/>
            <person name="Gautier V."/>
            <person name="Ament-Velasquez S.L."/>
            <person name="Kruys A."/>
            <person name="Hutchinson M.I."/>
            <person name="Powell A.J."/>
            <person name="Barry K."/>
            <person name="Miller A.N."/>
            <person name="Grigoriev I.V."/>
            <person name="Debuchy R."/>
            <person name="Gladieux P."/>
            <person name="Thoren M.H."/>
            <person name="Johannesson H."/>
        </authorList>
    </citation>
    <scope>NUCLEOTIDE SEQUENCE</scope>
    <source>
        <strain evidence="5">PSN293</strain>
    </source>
</reference>
<dbReference type="PROSITE" id="PS50088">
    <property type="entry name" value="ANK_REPEAT"/>
    <property type="match status" value="3"/>
</dbReference>
<feature type="compositionally biased region" description="Basic and acidic residues" evidence="4">
    <location>
        <begin position="1"/>
        <end position="16"/>
    </location>
</feature>
<dbReference type="Gene3D" id="1.25.40.20">
    <property type="entry name" value="Ankyrin repeat-containing domain"/>
    <property type="match status" value="2"/>
</dbReference>
<dbReference type="InterPro" id="IPR002110">
    <property type="entry name" value="Ankyrin_rpt"/>
</dbReference>
<reference evidence="5" key="1">
    <citation type="journal article" date="2023" name="Mol. Phylogenet. Evol.">
        <title>Genome-scale phylogeny and comparative genomics of the fungal order Sordariales.</title>
        <authorList>
            <person name="Hensen N."/>
            <person name="Bonometti L."/>
            <person name="Westerberg I."/>
            <person name="Brannstrom I.O."/>
            <person name="Guillou S."/>
            <person name="Cros-Aarteil S."/>
            <person name="Calhoun S."/>
            <person name="Haridas S."/>
            <person name="Kuo A."/>
            <person name="Mondo S."/>
            <person name="Pangilinan J."/>
            <person name="Riley R."/>
            <person name="LaButti K."/>
            <person name="Andreopoulos B."/>
            <person name="Lipzen A."/>
            <person name="Chen C."/>
            <person name="Yan M."/>
            <person name="Daum C."/>
            <person name="Ng V."/>
            <person name="Clum A."/>
            <person name="Steindorff A."/>
            <person name="Ohm R.A."/>
            <person name="Martin F."/>
            <person name="Silar P."/>
            <person name="Natvig D.O."/>
            <person name="Lalanne C."/>
            <person name="Gautier V."/>
            <person name="Ament-Velasquez S.L."/>
            <person name="Kruys A."/>
            <person name="Hutchinson M.I."/>
            <person name="Powell A.J."/>
            <person name="Barry K."/>
            <person name="Miller A.N."/>
            <person name="Grigoriev I.V."/>
            <person name="Debuchy R."/>
            <person name="Gladieux P."/>
            <person name="Hiltunen Thoren M."/>
            <person name="Johannesson H."/>
        </authorList>
    </citation>
    <scope>NUCLEOTIDE SEQUENCE</scope>
    <source>
        <strain evidence="5">PSN293</strain>
    </source>
</reference>
<evidence type="ECO:0000256" key="1">
    <source>
        <dbReference type="ARBA" id="ARBA00022737"/>
    </source>
</evidence>
<dbReference type="GO" id="GO:0085020">
    <property type="term" value="P:protein K6-linked ubiquitination"/>
    <property type="evidence" value="ECO:0007669"/>
    <property type="project" value="TreeGrafter"/>
</dbReference>
<name>A0AAN7B2B0_9PEZI</name>
<keyword evidence="6" id="KW-1185">Reference proteome</keyword>
<organism evidence="5 6">
    <name type="scientific">Rhypophila decipiens</name>
    <dbReference type="NCBI Taxonomy" id="261697"/>
    <lineage>
        <taxon>Eukaryota</taxon>
        <taxon>Fungi</taxon>
        <taxon>Dikarya</taxon>
        <taxon>Ascomycota</taxon>
        <taxon>Pezizomycotina</taxon>
        <taxon>Sordariomycetes</taxon>
        <taxon>Sordariomycetidae</taxon>
        <taxon>Sordariales</taxon>
        <taxon>Naviculisporaceae</taxon>
        <taxon>Rhypophila</taxon>
    </lineage>
</organism>
<dbReference type="PANTHER" id="PTHR24171:SF8">
    <property type="entry name" value="BRCA1-ASSOCIATED RING DOMAIN PROTEIN 1"/>
    <property type="match status" value="1"/>
</dbReference>
<feature type="repeat" description="ANK" evidence="3">
    <location>
        <begin position="653"/>
        <end position="685"/>
    </location>
</feature>
<dbReference type="GO" id="GO:0004842">
    <property type="term" value="F:ubiquitin-protein transferase activity"/>
    <property type="evidence" value="ECO:0007669"/>
    <property type="project" value="TreeGrafter"/>
</dbReference>
<dbReference type="Pfam" id="PF12796">
    <property type="entry name" value="Ank_2"/>
    <property type="match status" value="1"/>
</dbReference>
<keyword evidence="2 3" id="KW-0040">ANK repeat</keyword>
<evidence type="ECO:0000313" key="5">
    <source>
        <dbReference type="EMBL" id="KAK4207684.1"/>
    </source>
</evidence>
<dbReference type="EMBL" id="MU858279">
    <property type="protein sequence ID" value="KAK4207684.1"/>
    <property type="molecule type" value="Genomic_DNA"/>
</dbReference>
<comment type="caution">
    <text evidence="5">The sequence shown here is derived from an EMBL/GenBank/DDBJ whole genome shotgun (WGS) entry which is preliminary data.</text>
</comment>
<dbReference type="InterPro" id="IPR036770">
    <property type="entry name" value="Ankyrin_rpt-contain_sf"/>
</dbReference>
<dbReference type="SUPFAM" id="SSF48403">
    <property type="entry name" value="Ankyrin repeat"/>
    <property type="match status" value="1"/>
</dbReference>
<gene>
    <name evidence="5" type="ORF">QBC37DRAFT_454813</name>
</gene>
<sequence length="724" mass="80461">MVSSERVMRSTSRELVADSLASPLSEKWPGQKCNRCKEEGLECSENLRANGHTRRLPDAPSSQPSGEREAILVERIRKLEATLAELRVQIETGPVRHTSSDGSSRETAGGHTDGHERNSPNSDDKSEEAAGWKAYYDLSLRVAWGQRVQRYMKSLASLGLDRSHNYYHLPLLPDDDREYKYDSITASIDEINNKSRDEKLMAETVAFRLFIAHPFPGDSLARSLTKLLLDINTNQEEDGGLDLSQLTVSSEILSSFSERNLNEHDLAMALGIQEAIVLKMLDRAVPPEERAIVRSAVSRYCQIHALCQDRLDEICEYPWHRMAFIPPLHMLLFLSRQQSLLHLVTESEVVRTDFLGRGLFHLVLDLKLDAVEEVTPLLRFPHLEDMTKRKPLHISPLNGQFATSLALIDLAARAGRLQDQDREGRTALHIASAKGHAALVLRLLERGAAVGGQDIRGRTPLYYAVAGGQASTTSILTKRTRWQDWSTLVLPAVERGNVAVVSMIMDMAAGRLSRDVTTEALEKAVLSGNENLLAFLMQALPDSDTCLNGRSYGEWEDETLVEVAFRTKNANVVELLISRYDAPIYWADLLPYALDQQGSEDVVHVLLESGKIDVNSRNSLGKTALHFAARVDWDHIVGIFLNLGADTEIRDSDGRTPLFKAVEGKSLKTAGMLLEGGAKVLVTDTEGKSPLDVCLEDKAPNMEIKDLLEKHMNKNVAITATQLV</sequence>
<feature type="compositionally biased region" description="Basic and acidic residues" evidence="4">
    <location>
        <begin position="112"/>
        <end position="128"/>
    </location>
</feature>